<dbReference type="FunFam" id="1.20.1250.20:FF:000013">
    <property type="entry name" value="MFS general substrate transporter"/>
    <property type="match status" value="1"/>
</dbReference>
<dbReference type="OrthoDB" id="2985014at2759"/>
<dbReference type="Proteomes" id="UP000807306">
    <property type="component" value="Unassembled WGS sequence"/>
</dbReference>
<feature type="transmembrane region" description="Helical" evidence="7">
    <location>
        <begin position="326"/>
        <end position="346"/>
    </location>
</feature>
<keyword evidence="4 7" id="KW-1133">Transmembrane helix</keyword>
<feature type="region of interest" description="Disordered" evidence="6">
    <location>
        <begin position="1"/>
        <end position="24"/>
    </location>
</feature>
<evidence type="ECO:0000259" key="8">
    <source>
        <dbReference type="PROSITE" id="PS50850"/>
    </source>
</evidence>
<evidence type="ECO:0000313" key="10">
    <source>
        <dbReference type="Proteomes" id="UP000807306"/>
    </source>
</evidence>
<feature type="transmembrane region" description="Helical" evidence="7">
    <location>
        <begin position="188"/>
        <end position="213"/>
    </location>
</feature>
<sequence length="540" mass="60389">MASINTRTSIAGSRHDGRSNDHIDKLEKNVQTSSEEAKTNLEGTNHQLALGLKPKRRGFFRLDKEYANAVRLDAEEVDYSEAEERKVCRKIDLTVLPLIICSYVFSQFDRVNSGNAHLIDDFNKNFGITNNQKWLLALSIFYVGYGLLEMPANVLLRNIGAKRFFFISLVFWGLSSLSVVYAKGYGGLIILRVFLGIGEAGFHAGMIFYLSFWYRRHEIAMRIGMVLNGTVPGAIGGVLAFGLVRAHTKDFVGWQSLFLIESIPTIFMGFMILFFLPDFPFSATFLNPRERAIAQARLNRDQRPQPHGGISGWEGFKAVVKDLNSWMFMITHASFNIGVSTISYFLPTIIKELGFSSLHAQGLSATPHLAGYVMVLFQAWHSDRTRERGWHVMASSASAVVGYVILATCSQKSVGASFFALFLVVGGNFSLFPLVLGWATNALAPTSKRGVGLAFIISISNCILVASPEIYFDPGDRYRKAHAICAGLLFLTFCMAFLLKLRLRSLNKRNKMRLEALPTMKNEALGKEIWDTDPRYVFMT</sequence>
<evidence type="ECO:0000256" key="6">
    <source>
        <dbReference type="SAM" id="MobiDB-lite"/>
    </source>
</evidence>
<keyword evidence="3 7" id="KW-0812">Transmembrane</keyword>
<evidence type="ECO:0000256" key="2">
    <source>
        <dbReference type="ARBA" id="ARBA00022448"/>
    </source>
</evidence>
<evidence type="ECO:0000256" key="3">
    <source>
        <dbReference type="ARBA" id="ARBA00022692"/>
    </source>
</evidence>
<feature type="transmembrane region" description="Helical" evidence="7">
    <location>
        <begin position="256"/>
        <end position="276"/>
    </location>
</feature>
<name>A0A9P6E5U3_9AGAR</name>
<evidence type="ECO:0000256" key="7">
    <source>
        <dbReference type="SAM" id="Phobius"/>
    </source>
</evidence>
<evidence type="ECO:0000256" key="4">
    <source>
        <dbReference type="ARBA" id="ARBA00022989"/>
    </source>
</evidence>
<dbReference type="InterPro" id="IPR020846">
    <property type="entry name" value="MFS_dom"/>
</dbReference>
<evidence type="ECO:0000256" key="5">
    <source>
        <dbReference type="ARBA" id="ARBA00023136"/>
    </source>
</evidence>
<keyword evidence="5 7" id="KW-0472">Membrane</keyword>
<feature type="compositionally biased region" description="Polar residues" evidence="6">
    <location>
        <begin position="1"/>
        <end position="11"/>
    </location>
</feature>
<dbReference type="SUPFAM" id="SSF103473">
    <property type="entry name" value="MFS general substrate transporter"/>
    <property type="match status" value="1"/>
</dbReference>
<keyword evidence="10" id="KW-1185">Reference proteome</keyword>
<dbReference type="InterPro" id="IPR036259">
    <property type="entry name" value="MFS_trans_sf"/>
</dbReference>
<feature type="transmembrane region" description="Helical" evidence="7">
    <location>
        <begin position="418"/>
        <end position="439"/>
    </location>
</feature>
<evidence type="ECO:0000256" key="1">
    <source>
        <dbReference type="ARBA" id="ARBA00004141"/>
    </source>
</evidence>
<dbReference type="GO" id="GO:0016020">
    <property type="term" value="C:membrane"/>
    <property type="evidence" value="ECO:0007669"/>
    <property type="project" value="UniProtKB-SubCell"/>
</dbReference>
<feature type="transmembrane region" description="Helical" evidence="7">
    <location>
        <begin position="389"/>
        <end position="406"/>
    </location>
</feature>
<feature type="transmembrane region" description="Helical" evidence="7">
    <location>
        <begin position="164"/>
        <end position="182"/>
    </location>
</feature>
<protein>
    <submittedName>
        <fullName evidence="9">MFS general substrate transporter</fullName>
    </submittedName>
</protein>
<dbReference type="AlphaFoldDB" id="A0A9P6E5U3"/>
<dbReference type="PANTHER" id="PTHR43791:SF36">
    <property type="entry name" value="TRANSPORTER, PUTATIVE (AFU_ORTHOLOGUE AFUA_6G08340)-RELATED"/>
    <property type="match status" value="1"/>
</dbReference>
<dbReference type="InterPro" id="IPR011701">
    <property type="entry name" value="MFS"/>
</dbReference>
<feature type="transmembrane region" description="Helical" evidence="7">
    <location>
        <begin position="481"/>
        <end position="503"/>
    </location>
</feature>
<feature type="domain" description="Major facilitator superfamily (MFS) profile" evidence="8">
    <location>
        <begin position="95"/>
        <end position="504"/>
    </location>
</feature>
<feature type="compositionally biased region" description="Basic and acidic residues" evidence="6">
    <location>
        <begin position="13"/>
        <end position="24"/>
    </location>
</feature>
<feature type="transmembrane region" description="Helical" evidence="7">
    <location>
        <begin position="134"/>
        <end position="152"/>
    </location>
</feature>
<dbReference type="EMBL" id="MU157924">
    <property type="protein sequence ID" value="KAF9523136.1"/>
    <property type="molecule type" value="Genomic_DNA"/>
</dbReference>
<comment type="subcellular location">
    <subcellularLocation>
        <location evidence="1">Membrane</location>
        <topology evidence="1">Multi-pass membrane protein</topology>
    </subcellularLocation>
</comment>
<gene>
    <name evidence="9" type="ORF">CPB83DRAFT_799709</name>
</gene>
<dbReference type="PROSITE" id="PS50850">
    <property type="entry name" value="MFS"/>
    <property type="match status" value="1"/>
</dbReference>
<proteinExistence type="predicted"/>
<feature type="transmembrane region" description="Helical" evidence="7">
    <location>
        <begin position="225"/>
        <end position="244"/>
    </location>
</feature>
<dbReference type="GO" id="GO:0022857">
    <property type="term" value="F:transmembrane transporter activity"/>
    <property type="evidence" value="ECO:0007669"/>
    <property type="project" value="InterPro"/>
</dbReference>
<accession>A0A9P6E5U3</accession>
<feature type="transmembrane region" description="Helical" evidence="7">
    <location>
        <begin position="358"/>
        <end position="377"/>
    </location>
</feature>
<dbReference type="Gene3D" id="1.20.1250.20">
    <property type="entry name" value="MFS general substrate transporter like domains"/>
    <property type="match status" value="2"/>
</dbReference>
<reference evidence="9" key="1">
    <citation type="submission" date="2020-11" db="EMBL/GenBank/DDBJ databases">
        <authorList>
            <consortium name="DOE Joint Genome Institute"/>
            <person name="Ahrendt S."/>
            <person name="Riley R."/>
            <person name="Andreopoulos W."/>
            <person name="Labutti K."/>
            <person name="Pangilinan J."/>
            <person name="Ruiz-Duenas F.J."/>
            <person name="Barrasa J.M."/>
            <person name="Sanchez-Garcia M."/>
            <person name="Camarero S."/>
            <person name="Miyauchi S."/>
            <person name="Serrano A."/>
            <person name="Linde D."/>
            <person name="Babiker R."/>
            <person name="Drula E."/>
            <person name="Ayuso-Fernandez I."/>
            <person name="Pacheco R."/>
            <person name="Padilla G."/>
            <person name="Ferreira P."/>
            <person name="Barriuso J."/>
            <person name="Kellner H."/>
            <person name="Castanera R."/>
            <person name="Alfaro M."/>
            <person name="Ramirez L."/>
            <person name="Pisabarro A.G."/>
            <person name="Kuo A."/>
            <person name="Tritt A."/>
            <person name="Lipzen A."/>
            <person name="He G."/>
            <person name="Yan M."/>
            <person name="Ng V."/>
            <person name="Cullen D."/>
            <person name="Martin F."/>
            <person name="Rosso M.-N."/>
            <person name="Henrissat B."/>
            <person name="Hibbett D."/>
            <person name="Martinez A.T."/>
            <person name="Grigoriev I.V."/>
        </authorList>
    </citation>
    <scope>NUCLEOTIDE SEQUENCE</scope>
    <source>
        <strain evidence="9">CBS 506.95</strain>
    </source>
</reference>
<comment type="caution">
    <text evidence="9">The sequence shown here is derived from an EMBL/GenBank/DDBJ whole genome shotgun (WGS) entry which is preliminary data.</text>
</comment>
<dbReference type="PANTHER" id="PTHR43791">
    <property type="entry name" value="PERMEASE-RELATED"/>
    <property type="match status" value="1"/>
</dbReference>
<feature type="transmembrane region" description="Helical" evidence="7">
    <location>
        <begin position="451"/>
        <end position="469"/>
    </location>
</feature>
<keyword evidence="2" id="KW-0813">Transport</keyword>
<organism evidence="9 10">
    <name type="scientific">Crepidotus variabilis</name>
    <dbReference type="NCBI Taxonomy" id="179855"/>
    <lineage>
        <taxon>Eukaryota</taxon>
        <taxon>Fungi</taxon>
        <taxon>Dikarya</taxon>
        <taxon>Basidiomycota</taxon>
        <taxon>Agaricomycotina</taxon>
        <taxon>Agaricomycetes</taxon>
        <taxon>Agaricomycetidae</taxon>
        <taxon>Agaricales</taxon>
        <taxon>Agaricineae</taxon>
        <taxon>Crepidotaceae</taxon>
        <taxon>Crepidotus</taxon>
    </lineage>
</organism>
<dbReference type="Pfam" id="PF07690">
    <property type="entry name" value="MFS_1"/>
    <property type="match status" value="1"/>
</dbReference>
<evidence type="ECO:0000313" key="9">
    <source>
        <dbReference type="EMBL" id="KAF9523136.1"/>
    </source>
</evidence>